<comment type="cofactor">
    <cofactor evidence="1">
        <name>pyridoxal 5'-phosphate</name>
        <dbReference type="ChEBI" id="CHEBI:597326"/>
    </cofactor>
</comment>
<comment type="caution">
    <text evidence="6">The sequence shown here is derived from an EMBL/GenBank/DDBJ whole genome shotgun (WGS) entry which is preliminary data.</text>
</comment>
<evidence type="ECO:0000256" key="1">
    <source>
        <dbReference type="ARBA" id="ARBA00001933"/>
    </source>
</evidence>
<feature type="non-terminal residue" evidence="6">
    <location>
        <position position="123"/>
    </location>
</feature>
<proteinExistence type="predicted"/>
<dbReference type="InterPro" id="IPR051326">
    <property type="entry name" value="Kynurenine-oxoglutarate_AT"/>
</dbReference>
<dbReference type="Gene3D" id="3.90.1150.10">
    <property type="entry name" value="Aspartate Aminotransferase, domain 1"/>
    <property type="match status" value="1"/>
</dbReference>
<dbReference type="InterPro" id="IPR004839">
    <property type="entry name" value="Aminotransferase_I/II_large"/>
</dbReference>
<keyword evidence="3" id="KW-0808">Transferase</keyword>
<dbReference type="AlphaFoldDB" id="A0ABD6FLY5"/>
<reference evidence="6 7" key="1">
    <citation type="journal article" date="2021" name="BMC Genomics">
        <title>Genome-resolved metagenome and metatranscriptome analyses of thermophilic composting reveal key bacterial players and their metabolic interactions.</title>
        <authorList>
            <person name="Braga L.P.P."/>
            <person name="Pereira R.V."/>
            <person name="Martins L.F."/>
            <person name="Moura L.M.S."/>
            <person name="Sanchez F.B."/>
            <person name="Patane J.S.L."/>
            <person name="da Silva A.M."/>
            <person name="Setubal J.C."/>
        </authorList>
    </citation>
    <scope>NUCLEOTIDE SEQUENCE [LARGE SCALE GENOMIC DNA]</scope>
    <source>
        <strain evidence="6">ZC4RG45</strain>
    </source>
</reference>
<evidence type="ECO:0000256" key="3">
    <source>
        <dbReference type="ARBA" id="ARBA00022679"/>
    </source>
</evidence>
<dbReference type="Gene3D" id="3.40.640.10">
    <property type="entry name" value="Type I PLP-dependent aspartate aminotransferase-like (Major domain)"/>
    <property type="match status" value="1"/>
</dbReference>
<evidence type="ECO:0000256" key="2">
    <source>
        <dbReference type="ARBA" id="ARBA00022576"/>
    </source>
</evidence>
<dbReference type="EMBL" id="QGUI02000351">
    <property type="protein sequence ID" value="MFO7194104.1"/>
    <property type="molecule type" value="Genomic_DNA"/>
</dbReference>
<sequence>MRDPVLVPRLRPFASTVFAEMTALATRTGSVNLGQGFPDTDGPAGMLDAARQAIADGVNQYPPGPGRPELREAVAAHRQRYGTSFDPESEVLVTAGATEAITAALLGLTDADGEVILLAPYYD</sequence>
<dbReference type="Pfam" id="PF00155">
    <property type="entry name" value="Aminotran_1_2"/>
    <property type="match status" value="1"/>
</dbReference>
<evidence type="ECO:0000259" key="5">
    <source>
        <dbReference type="Pfam" id="PF00155"/>
    </source>
</evidence>
<dbReference type="Proteomes" id="UP000249324">
    <property type="component" value="Unassembled WGS sequence"/>
</dbReference>
<evidence type="ECO:0000313" key="6">
    <source>
        <dbReference type="EMBL" id="MFO7194104.1"/>
    </source>
</evidence>
<dbReference type="PANTHER" id="PTHR43807:SF20">
    <property type="entry name" value="FI04487P"/>
    <property type="match status" value="1"/>
</dbReference>
<dbReference type="InterPro" id="IPR015421">
    <property type="entry name" value="PyrdxlP-dep_Trfase_major"/>
</dbReference>
<evidence type="ECO:0000256" key="4">
    <source>
        <dbReference type="ARBA" id="ARBA00022898"/>
    </source>
</evidence>
<dbReference type="SUPFAM" id="SSF53383">
    <property type="entry name" value="PLP-dependent transferases"/>
    <property type="match status" value="1"/>
</dbReference>
<keyword evidence="2 6" id="KW-0032">Aminotransferase</keyword>
<dbReference type="GO" id="GO:0008483">
    <property type="term" value="F:transaminase activity"/>
    <property type="evidence" value="ECO:0007669"/>
    <property type="project" value="UniProtKB-KW"/>
</dbReference>
<dbReference type="InterPro" id="IPR015424">
    <property type="entry name" value="PyrdxlP-dep_Trfase"/>
</dbReference>
<gene>
    <name evidence="6" type="ORF">DIU77_017825</name>
</gene>
<dbReference type="PANTHER" id="PTHR43807">
    <property type="entry name" value="FI04487P"/>
    <property type="match status" value="1"/>
</dbReference>
<feature type="domain" description="Aminotransferase class I/classII large" evidence="5">
    <location>
        <begin position="31"/>
        <end position="122"/>
    </location>
</feature>
<keyword evidence="4" id="KW-0663">Pyridoxal phosphate</keyword>
<evidence type="ECO:0000313" key="7">
    <source>
        <dbReference type="Proteomes" id="UP000249324"/>
    </source>
</evidence>
<protein>
    <submittedName>
        <fullName evidence="6">Aminotransferase class I/II-fold pyridoxal phosphate-dependent enzyme</fullName>
    </submittedName>
</protein>
<name>A0ABD6FLY5_9PSEU</name>
<dbReference type="InterPro" id="IPR015422">
    <property type="entry name" value="PyrdxlP-dep_Trfase_small"/>
</dbReference>
<organism evidence="6 7">
    <name type="scientific">Thermocrispum agreste</name>
    <dbReference type="NCBI Taxonomy" id="37925"/>
    <lineage>
        <taxon>Bacteria</taxon>
        <taxon>Bacillati</taxon>
        <taxon>Actinomycetota</taxon>
        <taxon>Actinomycetes</taxon>
        <taxon>Pseudonocardiales</taxon>
        <taxon>Pseudonocardiaceae</taxon>
        <taxon>Thermocrispum</taxon>
    </lineage>
</organism>
<accession>A0ABD6FLY5</accession>